<dbReference type="EMBL" id="BPLQ01008847">
    <property type="protein sequence ID" value="GIY39847.1"/>
    <property type="molecule type" value="Genomic_DNA"/>
</dbReference>
<gene>
    <name evidence="2" type="ORF">CDAR_526541</name>
</gene>
<organism evidence="2 3">
    <name type="scientific">Caerostris darwini</name>
    <dbReference type="NCBI Taxonomy" id="1538125"/>
    <lineage>
        <taxon>Eukaryota</taxon>
        <taxon>Metazoa</taxon>
        <taxon>Ecdysozoa</taxon>
        <taxon>Arthropoda</taxon>
        <taxon>Chelicerata</taxon>
        <taxon>Arachnida</taxon>
        <taxon>Araneae</taxon>
        <taxon>Araneomorphae</taxon>
        <taxon>Entelegynae</taxon>
        <taxon>Araneoidea</taxon>
        <taxon>Araneidae</taxon>
        <taxon>Caerostris</taxon>
    </lineage>
</organism>
<evidence type="ECO:0000313" key="2">
    <source>
        <dbReference type="EMBL" id="GIY39847.1"/>
    </source>
</evidence>
<accession>A0AAV4T2R2</accession>
<sequence>MQCTLIKRKWDLKGFSYAHDWSKEFIIETWLPSMGIQMPQPAFYGSALLLFALEMFQVFWRIYFNLFLRQYPKNEGKKTNLKKKSPEFIKKLTADTGIQEIQYGFGNPVDRVSDMRLDGRYVSAHWLLIISGYDRASREAKSDTPFLNSFPQHFDVVPGYLALELRFKSCRLFDHFIRCR</sequence>
<evidence type="ECO:0000256" key="1">
    <source>
        <dbReference type="SAM" id="Phobius"/>
    </source>
</evidence>
<feature type="transmembrane region" description="Helical" evidence="1">
    <location>
        <begin position="42"/>
        <end position="64"/>
    </location>
</feature>
<keyword evidence="1" id="KW-1133">Transmembrane helix</keyword>
<evidence type="ECO:0000313" key="3">
    <source>
        <dbReference type="Proteomes" id="UP001054837"/>
    </source>
</evidence>
<dbReference type="Proteomes" id="UP001054837">
    <property type="component" value="Unassembled WGS sequence"/>
</dbReference>
<reference evidence="2 3" key="1">
    <citation type="submission" date="2021-06" db="EMBL/GenBank/DDBJ databases">
        <title>Caerostris darwini draft genome.</title>
        <authorList>
            <person name="Kono N."/>
            <person name="Arakawa K."/>
        </authorList>
    </citation>
    <scope>NUCLEOTIDE SEQUENCE [LARGE SCALE GENOMIC DNA]</scope>
</reference>
<keyword evidence="1" id="KW-0472">Membrane</keyword>
<dbReference type="AlphaFoldDB" id="A0AAV4T2R2"/>
<comment type="caution">
    <text evidence="2">The sequence shown here is derived from an EMBL/GenBank/DDBJ whole genome shotgun (WGS) entry which is preliminary data.</text>
</comment>
<keyword evidence="3" id="KW-1185">Reference proteome</keyword>
<keyword evidence="1" id="KW-0812">Transmembrane</keyword>
<protein>
    <submittedName>
        <fullName evidence="2">Uncharacterized protein</fullName>
    </submittedName>
</protein>
<name>A0AAV4T2R2_9ARAC</name>
<proteinExistence type="predicted"/>